<name>A0A165G8N4_EXIGL</name>
<dbReference type="FunCoup" id="A0A165G8N4">
    <property type="interactions" value="436"/>
</dbReference>
<gene>
    <name evidence="3" type="ORF">EXIGLDRAFT_677387</name>
</gene>
<proteinExistence type="inferred from homology"/>
<dbReference type="AlphaFoldDB" id="A0A165G8N4"/>
<dbReference type="SUPFAM" id="SSF54506">
    <property type="entry name" value="Diaminopimelate epimerase-like"/>
    <property type="match status" value="1"/>
</dbReference>
<evidence type="ECO:0000256" key="2">
    <source>
        <dbReference type="ARBA" id="ARBA00023235"/>
    </source>
</evidence>
<dbReference type="EMBL" id="KV426055">
    <property type="protein sequence ID" value="KZV90147.1"/>
    <property type="molecule type" value="Genomic_DNA"/>
</dbReference>
<dbReference type="InParanoid" id="A0A165G8N4"/>
<dbReference type="Gene3D" id="3.10.310.10">
    <property type="entry name" value="Diaminopimelate Epimerase, Chain A, domain 1"/>
    <property type="match status" value="2"/>
</dbReference>
<dbReference type="OrthoDB" id="75169at2759"/>
<dbReference type="Proteomes" id="UP000077266">
    <property type="component" value="Unassembled WGS sequence"/>
</dbReference>
<comment type="similarity">
    <text evidence="1">Belongs to the PhzF family.</text>
</comment>
<dbReference type="PANTHER" id="PTHR13774:SF17">
    <property type="entry name" value="PHENAZINE BIOSYNTHESIS-LIKE DOMAIN-CONTAINING PROTEIN"/>
    <property type="match status" value="1"/>
</dbReference>
<dbReference type="GO" id="GO:0005737">
    <property type="term" value="C:cytoplasm"/>
    <property type="evidence" value="ECO:0007669"/>
    <property type="project" value="TreeGrafter"/>
</dbReference>
<reference evidence="3 4" key="1">
    <citation type="journal article" date="2016" name="Mol. Biol. Evol.">
        <title>Comparative Genomics of Early-Diverging Mushroom-Forming Fungi Provides Insights into the Origins of Lignocellulose Decay Capabilities.</title>
        <authorList>
            <person name="Nagy L.G."/>
            <person name="Riley R."/>
            <person name="Tritt A."/>
            <person name="Adam C."/>
            <person name="Daum C."/>
            <person name="Floudas D."/>
            <person name="Sun H."/>
            <person name="Yadav J.S."/>
            <person name="Pangilinan J."/>
            <person name="Larsson K.H."/>
            <person name="Matsuura K."/>
            <person name="Barry K."/>
            <person name="Labutti K."/>
            <person name="Kuo R."/>
            <person name="Ohm R.A."/>
            <person name="Bhattacharya S.S."/>
            <person name="Shirouzu T."/>
            <person name="Yoshinaga Y."/>
            <person name="Martin F.M."/>
            <person name="Grigoriev I.V."/>
            <person name="Hibbett D.S."/>
        </authorList>
    </citation>
    <scope>NUCLEOTIDE SEQUENCE [LARGE SCALE GENOMIC DNA]</scope>
    <source>
        <strain evidence="3 4">HHB12029</strain>
    </source>
</reference>
<dbReference type="PIRSF" id="PIRSF016184">
    <property type="entry name" value="PhzC_PhzF"/>
    <property type="match status" value="1"/>
</dbReference>
<evidence type="ECO:0000313" key="4">
    <source>
        <dbReference type="Proteomes" id="UP000077266"/>
    </source>
</evidence>
<keyword evidence="4" id="KW-1185">Reference proteome</keyword>
<keyword evidence="2" id="KW-0413">Isomerase</keyword>
<dbReference type="STRING" id="1314781.A0A165G8N4"/>
<accession>A0A165G8N4</accession>
<evidence type="ECO:0000313" key="3">
    <source>
        <dbReference type="EMBL" id="KZV90147.1"/>
    </source>
</evidence>
<organism evidence="3 4">
    <name type="scientific">Exidia glandulosa HHB12029</name>
    <dbReference type="NCBI Taxonomy" id="1314781"/>
    <lineage>
        <taxon>Eukaryota</taxon>
        <taxon>Fungi</taxon>
        <taxon>Dikarya</taxon>
        <taxon>Basidiomycota</taxon>
        <taxon>Agaricomycotina</taxon>
        <taxon>Agaricomycetes</taxon>
        <taxon>Auriculariales</taxon>
        <taxon>Exidiaceae</taxon>
        <taxon>Exidia</taxon>
    </lineage>
</organism>
<protein>
    <submittedName>
        <fullName evidence="3">Diaminopimelate epimerase-like protein</fullName>
    </submittedName>
</protein>
<dbReference type="NCBIfam" id="TIGR00654">
    <property type="entry name" value="PhzF_family"/>
    <property type="match status" value="1"/>
</dbReference>
<evidence type="ECO:0000256" key="1">
    <source>
        <dbReference type="ARBA" id="ARBA00008270"/>
    </source>
</evidence>
<dbReference type="InterPro" id="IPR003719">
    <property type="entry name" value="Phenazine_PhzF-like"/>
</dbReference>
<dbReference type="Pfam" id="PF02567">
    <property type="entry name" value="PhzC-PhzF"/>
    <property type="match status" value="1"/>
</dbReference>
<sequence>MSKQLPYTIVDAFTTQVFLGNPAAVLVLENPLSNEEMQFIAREFNLSDTAFISPTSEPTVFDMVWYTPGREVSMCGHASVASAYVLDLPHVTFKTRLGAGDVSARKAPDGTVSIEFPAGDPISLGEDMKTRVAETLRRACKLDAVPKINFVGEPADPFKGYLLIHVDDELDIASLQVDSGCLAAELPDHFLQIITNAPPAHLKEQGKQFVSRVFAGAAGVIEDPVCGSAHCILTPYWTKLLGQEGRELAAKQVSARSGDLWVEWNTTKSRVTIKGKAVTAATGVLNVPTSLGGN</sequence>
<dbReference type="GO" id="GO:0016853">
    <property type="term" value="F:isomerase activity"/>
    <property type="evidence" value="ECO:0007669"/>
    <property type="project" value="UniProtKB-KW"/>
</dbReference>
<dbReference type="PANTHER" id="PTHR13774">
    <property type="entry name" value="PHENAZINE BIOSYNTHESIS PROTEIN"/>
    <property type="match status" value="1"/>
</dbReference>